<dbReference type="InterPro" id="IPR000182">
    <property type="entry name" value="GNAT_dom"/>
</dbReference>
<dbReference type="GO" id="GO:0016747">
    <property type="term" value="F:acyltransferase activity, transferring groups other than amino-acyl groups"/>
    <property type="evidence" value="ECO:0007669"/>
    <property type="project" value="InterPro"/>
</dbReference>
<dbReference type="SUPFAM" id="SSF55729">
    <property type="entry name" value="Acyl-CoA N-acyltransferases (Nat)"/>
    <property type="match status" value="1"/>
</dbReference>
<proteinExistence type="predicted"/>
<evidence type="ECO:0000313" key="3">
    <source>
        <dbReference type="Proteomes" id="UP000037773"/>
    </source>
</evidence>
<dbReference type="RefSeq" id="WP_030835904.1">
    <property type="nucleotide sequence ID" value="NZ_JBFBKA010000021.1"/>
</dbReference>
<dbReference type="Gene3D" id="3.40.630.30">
    <property type="match status" value="1"/>
</dbReference>
<dbReference type="Proteomes" id="UP000037773">
    <property type="component" value="Unassembled WGS sequence"/>
</dbReference>
<dbReference type="PANTHER" id="PTHR42791">
    <property type="entry name" value="GNAT FAMILY ACETYLTRANSFERASE"/>
    <property type="match status" value="1"/>
</dbReference>
<dbReference type="PANTHER" id="PTHR42791:SF1">
    <property type="entry name" value="N-ACETYLTRANSFERASE DOMAIN-CONTAINING PROTEIN"/>
    <property type="match status" value="1"/>
</dbReference>
<name>A0A0M8QMK0_9ACTN</name>
<sequence length="199" mass="21760">MSVTIPPTRRTTHDDVPACVEVLTRAFADYPFTRHVVAADDHERRVRRLQELFLTRVALRHGRSWVTDDRLAVAAWTTPEQDPSPAFAEIGSLLPELAGDRAAAYEAAEEALAPHRPTHPVWFLATVGVAPEAQGRGRGAAVLRPGLEAAEATGFPAFLETSDARNVRFYERLGFTVTAEVPLPDGGPLTWGMTRSPGR</sequence>
<organism evidence="2 3">
    <name type="scientific">Streptomyces caelestis</name>
    <dbReference type="NCBI Taxonomy" id="36816"/>
    <lineage>
        <taxon>Bacteria</taxon>
        <taxon>Bacillati</taxon>
        <taxon>Actinomycetota</taxon>
        <taxon>Actinomycetes</taxon>
        <taxon>Kitasatosporales</taxon>
        <taxon>Streptomycetaceae</taxon>
        <taxon>Streptomyces</taxon>
    </lineage>
</organism>
<comment type="caution">
    <text evidence="2">The sequence shown here is derived from an EMBL/GenBank/DDBJ whole genome shotgun (WGS) entry which is preliminary data.</text>
</comment>
<dbReference type="InterPro" id="IPR016181">
    <property type="entry name" value="Acyl_CoA_acyltransferase"/>
</dbReference>
<dbReference type="AlphaFoldDB" id="A0A0M8QMK0"/>
<dbReference type="InterPro" id="IPR052523">
    <property type="entry name" value="Trichothecene_AcTrans"/>
</dbReference>
<evidence type="ECO:0000313" key="2">
    <source>
        <dbReference type="EMBL" id="KOT31422.1"/>
    </source>
</evidence>
<dbReference type="CDD" id="cd04301">
    <property type="entry name" value="NAT_SF"/>
    <property type="match status" value="1"/>
</dbReference>
<keyword evidence="2" id="KW-0808">Transferase</keyword>
<evidence type="ECO:0000259" key="1">
    <source>
        <dbReference type="PROSITE" id="PS51186"/>
    </source>
</evidence>
<dbReference type="Pfam" id="PF00583">
    <property type="entry name" value="Acetyltransf_1"/>
    <property type="match status" value="1"/>
</dbReference>
<feature type="domain" description="N-acetyltransferase" evidence="1">
    <location>
        <begin position="60"/>
        <end position="196"/>
    </location>
</feature>
<reference evidence="2 3" key="1">
    <citation type="submission" date="2015-07" db="EMBL/GenBank/DDBJ databases">
        <authorList>
            <person name="Noorani M."/>
        </authorList>
    </citation>
    <scope>NUCLEOTIDE SEQUENCE [LARGE SCALE GENOMIC DNA]</scope>
    <source>
        <strain evidence="2 3">NRRL B-24567</strain>
    </source>
</reference>
<dbReference type="PATRIC" id="fig|36816.3.peg.6704"/>
<dbReference type="EMBL" id="LGCN01000235">
    <property type="protein sequence ID" value="KOT31422.1"/>
    <property type="molecule type" value="Genomic_DNA"/>
</dbReference>
<gene>
    <name evidence="2" type="ORF">ADK41_30925</name>
</gene>
<dbReference type="PROSITE" id="PS51186">
    <property type="entry name" value="GNAT"/>
    <property type="match status" value="1"/>
</dbReference>
<protein>
    <submittedName>
        <fullName evidence="2">Puromycin N-acetyltransferase</fullName>
    </submittedName>
</protein>
<dbReference type="OrthoDB" id="7057833at2"/>
<accession>A0A0M8QMK0</accession>
<keyword evidence="3" id="KW-1185">Reference proteome</keyword>